<proteinExistence type="predicted"/>
<evidence type="ECO:0000313" key="2">
    <source>
        <dbReference type="Proteomes" id="UP001157502"/>
    </source>
</evidence>
<dbReference type="Proteomes" id="UP001157502">
    <property type="component" value="Chromosome 11"/>
</dbReference>
<sequence length="187" mass="21121">MILGLLPVVVWIFTLLFCCHGIQVVQPANQRMNPDGTVSITCELHERTHKVIDARLNRLVNASTKRICQVNTTQPHCTWMVINKDQYKFTLHNLQADDAGSEFRCEFTLSSSTNALIKREANISTILLPAPASLLAVCTPPPSIETQSECSDLLKWLLVGVAVFLCFYSSLITIYYVRLRVRVNHYI</sequence>
<gene>
    <name evidence="1" type="ORF">DPEC_G00135620</name>
</gene>
<dbReference type="EMBL" id="CM055738">
    <property type="protein sequence ID" value="KAJ8004429.1"/>
    <property type="molecule type" value="Genomic_DNA"/>
</dbReference>
<evidence type="ECO:0000313" key="1">
    <source>
        <dbReference type="EMBL" id="KAJ8004429.1"/>
    </source>
</evidence>
<reference evidence="1" key="1">
    <citation type="submission" date="2021-05" db="EMBL/GenBank/DDBJ databases">
        <authorList>
            <person name="Pan Q."/>
            <person name="Jouanno E."/>
            <person name="Zahm M."/>
            <person name="Klopp C."/>
            <person name="Cabau C."/>
            <person name="Louis A."/>
            <person name="Berthelot C."/>
            <person name="Parey E."/>
            <person name="Roest Crollius H."/>
            <person name="Montfort J."/>
            <person name="Robinson-Rechavi M."/>
            <person name="Bouchez O."/>
            <person name="Lampietro C."/>
            <person name="Lopez Roques C."/>
            <person name="Donnadieu C."/>
            <person name="Postlethwait J."/>
            <person name="Bobe J."/>
            <person name="Dillon D."/>
            <person name="Chandos A."/>
            <person name="von Hippel F."/>
            <person name="Guiguen Y."/>
        </authorList>
    </citation>
    <scope>NUCLEOTIDE SEQUENCE</scope>
    <source>
        <strain evidence="1">YG-Jan2019</strain>
    </source>
</reference>
<accession>A0ACC2GL67</accession>
<protein>
    <submittedName>
        <fullName evidence="1">Uncharacterized protein</fullName>
    </submittedName>
</protein>
<comment type="caution">
    <text evidence="1">The sequence shown here is derived from an EMBL/GenBank/DDBJ whole genome shotgun (WGS) entry which is preliminary data.</text>
</comment>
<name>A0ACC2GL67_DALPE</name>
<keyword evidence="2" id="KW-1185">Reference proteome</keyword>
<organism evidence="1 2">
    <name type="scientific">Dallia pectoralis</name>
    <name type="common">Alaska blackfish</name>
    <dbReference type="NCBI Taxonomy" id="75939"/>
    <lineage>
        <taxon>Eukaryota</taxon>
        <taxon>Metazoa</taxon>
        <taxon>Chordata</taxon>
        <taxon>Craniata</taxon>
        <taxon>Vertebrata</taxon>
        <taxon>Euteleostomi</taxon>
        <taxon>Actinopterygii</taxon>
        <taxon>Neopterygii</taxon>
        <taxon>Teleostei</taxon>
        <taxon>Protacanthopterygii</taxon>
        <taxon>Esociformes</taxon>
        <taxon>Umbridae</taxon>
        <taxon>Dallia</taxon>
    </lineage>
</organism>